<dbReference type="Gene3D" id="3.90.70.80">
    <property type="match status" value="1"/>
</dbReference>
<evidence type="ECO:0000256" key="1">
    <source>
        <dbReference type="SAM" id="MobiDB-lite"/>
    </source>
</evidence>
<proteinExistence type="predicted"/>
<keyword evidence="3" id="KW-1185">Reference proteome</keyword>
<feature type="compositionally biased region" description="Basic and acidic residues" evidence="1">
    <location>
        <begin position="217"/>
        <end position="228"/>
    </location>
</feature>
<dbReference type="RefSeq" id="WP_282906563.1">
    <property type="nucleotide sequence ID" value="NZ_JAGRPV010000001.1"/>
</dbReference>
<name>A0ABT6T9K8_9BACL</name>
<comment type="caution">
    <text evidence="2">The sequence shown here is derived from an EMBL/GenBank/DDBJ whole genome shotgun (WGS) entry which is preliminary data.</text>
</comment>
<feature type="compositionally biased region" description="Basic and acidic residues" evidence="1">
    <location>
        <begin position="722"/>
        <end position="740"/>
    </location>
</feature>
<feature type="region of interest" description="Disordered" evidence="1">
    <location>
        <begin position="405"/>
        <end position="433"/>
    </location>
</feature>
<feature type="region of interest" description="Disordered" evidence="1">
    <location>
        <begin position="722"/>
        <end position="763"/>
    </location>
</feature>
<feature type="compositionally biased region" description="Basic and acidic residues" evidence="1">
    <location>
        <begin position="11"/>
        <end position="28"/>
    </location>
</feature>
<evidence type="ECO:0000313" key="3">
    <source>
        <dbReference type="Proteomes" id="UP001161691"/>
    </source>
</evidence>
<gene>
    <name evidence="2" type="ORF">KB449_00980</name>
</gene>
<feature type="compositionally biased region" description="Acidic residues" evidence="1">
    <location>
        <begin position="518"/>
        <end position="534"/>
    </location>
</feature>
<dbReference type="Proteomes" id="UP001161691">
    <property type="component" value="Unassembled WGS sequence"/>
</dbReference>
<feature type="region of interest" description="Disordered" evidence="1">
    <location>
        <begin position="217"/>
        <end position="252"/>
    </location>
</feature>
<evidence type="ECO:0000313" key="2">
    <source>
        <dbReference type="EMBL" id="MDI4643506.1"/>
    </source>
</evidence>
<accession>A0ABT6T9K8</accession>
<sequence length="797" mass="89227">MERTAMPQQRRQAEPRPAQARDDSRDGTASRTAASAKTEAASFGSQAQALLKLQQQGGNRAVVQMLRAKDAIPAASAPPIQRMRIVKDAIYREAQETDAAKDVVDTEKLSALERHSLTLEMTLEGNMELLRRIQQEWDKGELDGEVNLEQLFELGGRIAELQKKKPEELEASDRDRMKEIAGELASARRFVEQNAAQPSVQVYKDVVISLSRELAKAEGRSHGSRSESDAGLDAGEAPQQAPDHLNLNVGPEERRNYREDLKKMGTWAGEAEAEWLADHLRIKAQVYVIVAGVFHRVNQVGASHTPVGDLALVHLGNHYEVVDGVADGMEVGRQRRWLKTSKTGDCLFESMLLIRHNGKPIEEDKKQRMILKLRKQTADHLSDDAIDETIHEMLVYGDTAGTGEHTSKLVEERRGDAASKREADQEKRRQADEKEKFVAKVDAKFLQDKLDKLQTLEGLSAFGFDKAIAAYLKARGENPKSEQTYAEFRKLNKLFQEAAIAFNNQKERAAYEYQPFEKEEEESWTGELDRPEDAEEQLALERRARERTLNRRDIKKTASPNNANQTLIVLRGEEGEFVLDKLGQLVPRYSRRNISQANLDELNGKHGDVKGMYPSNMSPVEDADISQVASGTGGKKLRKESDEMHHVQGHKPSDYLSVTAQNEDAVNPKGKKFDAAATVEVDLSYIDPANLSALYTSQGMRYFLLDGMLAGDKGETIDLAIREQSKAPPDKSSEKEERKAGGKKKKDKKDKAKPSSNQLALEHDQLSAKEWQALLDVIRTKEVLIEDMIPSEAVRKL</sequence>
<feature type="region of interest" description="Disordered" evidence="1">
    <location>
        <begin position="1"/>
        <end position="41"/>
    </location>
</feature>
<reference evidence="2" key="1">
    <citation type="submission" date="2023-04" db="EMBL/GenBank/DDBJ databases">
        <title>Comparative genomic analysis of Cohnella hashimotonis sp. nov., isolated from the International Space Station.</title>
        <authorList>
            <person name="Venkateswaran K."/>
            <person name="Simpson A."/>
        </authorList>
    </citation>
    <scope>NUCLEOTIDE SEQUENCE</scope>
    <source>
        <strain evidence="2">F6_2S_P_1</strain>
    </source>
</reference>
<organism evidence="2 3">
    <name type="scientific">Cohnella hashimotonis</name>
    <dbReference type="NCBI Taxonomy" id="2826895"/>
    <lineage>
        <taxon>Bacteria</taxon>
        <taxon>Bacillati</taxon>
        <taxon>Bacillota</taxon>
        <taxon>Bacilli</taxon>
        <taxon>Bacillales</taxon>
        <taxon>Paenibacillaceae</taxon>
        <taxon>Cohnella</taxon>
    </lineage>
</organism>
<evidence type="ECO:0008006" key="4">
    <source>
        <dbReference type="Google" id="ProtNLM"/>
    </source>
</evidence>
<feature type="compositionally biased region" description="Low complexity" evidence="1">
    <location>
        <begin position="1"/>
        <end position="10"/>
    </location>
</feature>
<protein>
    <recommendedName>
        <fullName evidence="4">LXG domain-containing protein</fullName>
    </recommendedName>
</protein>
<dbReference type="EMBL" id="JAGRPV010000001">
    <property type="protein sequence ID" value="MDI4643506.1"/>
    <property type="molecule type" value="Genomic_DNA"/>
</dbReference>
<feature type="region of interest" description="Disordered" evidence="1">
    <location>
        <begin position="514"/>
        <end position="534"/>
    </location>
</feature>
<dbReference type="CDD" id="cd22744">
    <property type="entry name" value="OTU"/>
    <property type="match status" value="1"/>
</dbReference>